<protein>
    <recommendedName>
        <fullName evidence="2">CTLH domain-containing protein</fullName>
    </recommendedName>
</protein>
<dbReference type="RefSeq" id="XP_062736275.1">
    <property type="nucleotide sequence ID" value="XM_062875678.1"/>
</dbReference>
<dbReference type="SMART" id="SM00668">
    <property type="entry name" value="CTLH"/>
    <property type="match status" value="1"/>
</dbReference>
<dbReference type="Pfam" id="PF08513">
    <property type="entry name" value="LisH"/>
    <property type="match status" value="1"/>
</dbReference>
<accession>A0ABR0FTQ5</accession>
<dbReference type="EMBL" id="JAFFGZ010000002">
    <property type="protein sequence ID" value="KAK4647299.1"/>
    <property type="molecule type" value="Genomic_DNA"/>
</dbReference>
<dbReference type="PROSITE" id="PS50896">
    <property type="entry name" value="LISH"/>
    <property type="match status" value="1"/>
</dbReference>
<dbReference type="SMART" id="SM00757">
    <property type="entry name" value="CRA"/>
    <property type="match status" value="1"/>
</dbReference>
<dbReference type="InterPro" id="IPR006595">
    <property type="entry name" value="CTLH_C"/>
</dbReference>
<gene>
    <name evidence="3" type="ORF">QC761_124180</name>
</gene>
<reference evidence="3 4" key="1">
    <citation type="journal article" date="2023" name="bioRxiv">
        <title>High-quality genome assemblies of four members of thePodospora anserinaspecies complex.</title>
        <authorList>
            <person name="Ament-Velasquez S.L."/>
            <person name="Vogan A.A."/>
            <person name="Wallerman O."/>
            <person name="Hartmann F."/>
            <person name="Gautier V."/>
            <person name="Silar P."/>
            <person name="Giraud T."/>
            <person name="Johannesson H."/>
        </authorList>
    </citation>
    <scope>NUCLEOTIDE SEQUENCE [LARGE SCALE GENOMIC DNA]</scope>
    <source>
        <strain evidence="3 4">CBS 112042</strain>
    </source>
</reference>
<proteinExistence type="predicted"/>
<dbReference type="InterPro" id="IPR024964">
    <property type="entry name" value="CTLH/CRA"/>
</dbReference>
<name>A0ABR0FTQ5_9PEZI</name>
<evidence type="ECO:0000256" key="1">
    <source>
        <dbReference type="ARBA" id="ARBA00002343"/>
    </source>
</evidence>
<evidence type="ECO:0000259" key="2">
    <source>
        <dbReference type="PROSITE" id="PS50897"/>
    </source>
</evidence>
<organism evidence="3 4">
    <name type="scientific">Podospora bellae-mahoneyi</name>
    <dbReference type="NCBI Taxonomy" id="2093777"/>
    <lineage>
        <taxon>Eukaryota</taxon>
        <taxon>Fungi</taxon>
        <taxon>Dikarya</taxon>
        <taxon>Ascomycota</taxon>
        <taxon>Pezizomycotina</taxon>
        <taxon>Sordariomycetes</taxon>
        <taxon>Sordariomycetidae</taxon>
        <taxon>Sordariales</taxon>
        <taxon>Podosporaceae</taxon>
        <taxon>Podospora</taxon>
    </lineage>
</organism>
<feature type="domain" description="CTLH" evidence="2">
    <location>
        <begin position="101"/>
        <end position="158"/>
    </location>
</feature>
<dbReference type="Pfam" id="PF10607">
    <property type="entry name" value="CTLH"/>
    <property type="match status" value="1"/>
</dbReference>
<dbReference type="InterPro" id="IPR013144">
    <property type="entry name" value="CRA_dom"/>
</dbReference>
<dbReference type="InterPro" id="IPR050618">
    <property type="entry name" value="Ubq-SigPath_Reg"/>
</dbReference>
<comment type="function">
    <text evidence="1">Involved in the proteasome-dependent degradation of fructose-1,6-bisphosphatase.</text>
</comment>
<comment type="caution">
    <text evidence="3">The sequence shown here is derived from an EMBL/GenBank/DDBJ whole genome shotgun (WGS) entry which is preliminary data.</text>
</comment>
<dbReference type="Proteomes" id="UP001322138">
    <property type="component" value="Unassembled WGS sequence"/>
</dbReference>
<evidence type="ECO:0000313" key="3">
    <source>
        <dbReference type="EMBL" id="KAK4647299.1"/>
    </source>
</evidence>
<sequence length="288" mass="32148">MSNWQGFQQQGHLDPDFAFREHIFAQFRQAAQRQSQAAPMTSSTATATPKYAFEARVDDTKTPKNDINALILDYLTMEGYPGAAANFSKEANLAPQQADPSIKTRQEIQHAIHSGDIETAITALNALDSDILDKNPELHFSLLRLQLVELIRQCYGGDITPALDFATQQVAPRASINEQFRVDLERAMSLLFFDHDSNLSPELKDLLSSDLRRKTATKVNEAVLVRQDQRREAAIRALVRMRAWAESSARSSKIKDLPPDIDIGLNGENAVEFQGLTETNGHEPMITT</sequence>
<dbReference type="PROSITE" id="PS50897">
    <property type="entry name" value="CTLH"/>
    <property type="match status" value="1"/>
</dbReference>
<evidence type="ECO:0000313" key="4">
    <source>
        <dbReference type="Proteomes" id="UP001322138"/>
    </source>
</evidence>
<dbReference type="InterPro" id="IPR006594">
    <property type="entry name" value="LisH"/>
</dbReference>
<dbReference type="GeneID" id="87895160"/>
<keyword evidence="4" id="KW-1185">Reference proteome</keyword>
<dbReference type="PANTHER" id="PTHR12864">
    <property type="entry name" value="RAN BINDING PROTEIN 9-RELATED"/>
    <property type="match status" value="1"/>
</dbReference>